<keyword evidence="4" id="KW-0460">Magnesium</keyword>
<proteinExistence type="predicted"/>
<sequence length="239" mass="26884">MKLIFNADDYGLCQAVNQGIIASHLNGVVTSTTMMVGMPGEQDALERLVAAPNLSVGVHLRLTAGKPLSSHFPVITPEGSFPKYDVLMTKLESKHETAIYEEFRAQIERFLSYGIPLSHLDSHHHVHLHPIVTKVVARLSHEFDVPYRATPSLAGYQFSDGFYDGNISLDWLKAQLTDWLKHYDVVEVMCHPAVVDDELASLSSYLEKRELELEVLSSQELKQYLKSHQIELTHYSAVI</sequence>
<evidence type="ECO:0000313" key="6">
    <source>
        <dbReference type="EMBL" id="GAL38292.1"/>
    </source>
</evidence>
<dbReference type="GO" id="GO:0019213">
    <property type="term" value="F:deacetylase activity"/>
    <property type="evidence" value="ECO:0007669"/>
    <property type="project" value="TreeGrafter"/>
</dbReference>
<dbReference type="OrthoDB" id="9774177at2"/>
<dbReference type="Gene3D" id="3.20.20.370">
    <property type="entry name" value="Glycoside hydrolase/deacetylase"/>
    <property type="match status" value="1"/>
</dbReference>
<keyword evidence="2" id="KW-0479">Metal-binding</keyword>
<dbReference type="GO" id="GO:0000272">
    <property type="term" value="P:polysaccharide catabolic process"/>
    <property type="evidence" value="ECO:0007669"/>
    <property type="project" value="InterPro"/>
</dbReference>
<reference evidence="6 7" key="2">
    <citation type="submission" date="2014-09" db="EMBL/GenBank/DDBJ databases">
        <authorList>
            <consortium name="NBRP consortium"/>
            <person name="Sawabe T."/>
            <person name="Meirelles P."/>
            <person name="Nakanishi M."/>
            <person name="Sayaka M."/>
            <person name="Hattori M."/>
            <person name="Ohkuma M."/>
        </authorList>
    </citation>
    <scope>NUCLEOTIDE SEQUENCE [LARGE SCALE GENOMIC DNA]</scope>
    <source>
        <strain evidence="6 7">JCM 19240</strain>
    </source>
</reference>
<dbReference type="GO" id="GO:0016811">
    <property type="term" value="F:hydrolase activity, acting on carbon-nitrogen (but not peptide) bonds, in linear amides"/>
    <property type="evidence" value="ECO:0007669"/>
    <property type="project" value="InterPro"/>
</dbReference>
<keyword evidence="7" id="KW-1185">Reference proteome</keyword>
<name>A0A090U632_9VIBR</name>
<evidence type="ECO:0000256" key="4">
    <source>
        <dbReference type="ARBA" id="ARBA00022842"/>
    </source>
</evidence>
<keyword evidence="5" id="KW-0119">Carbohydrate metabolism</keyword>
<dbReference type="CDD" id="cd10803">
    <property type="entry name" value="YdjC_EF3048_like"/>
    <property type="match status" value="1"/>
</dbReference>
<dbReference type="GO" id="GO:0016740">
    <property type="term" value="F:transferase activity"/>
    <property type="evidence" value="ECO:0007669"/>
    <property type="project" value="UniProtKB-KW"/>
</dbReference>
<dbReference type="PANTHER" id="PTHR31609">
    <property type="entry name" value="YDJC DEACETYLASE FAMILY MEMBER"/>
    <property type="match status" value="1"/>
</dbReference>
<dbReference type="Pfam" id="PF04794">
    <property type="entry name" value="YdjC"/>
    <property type="match status" value="1"/>
</dbReference>
<dbReference type="GO" id="GO:0046872">
    <property type="term" value="F:metal ion binding"/>
    <property type="evidence" value="ECO:0007669"/>
    <property type="project" value="UniProtKB-KW"/>
</dbReference>
<dbReference type="SUPFAM" id="SSF88713">
    <property type="entry name" value="Glycoside hydrolase/deacetylase"/>
    <property type="match status" value="1"/>
</dbReference>
<dbReference type="AlphaFoldDB" id="A0A090U632"/>
<evidence type="ECO:0000256" key="3">
    <source>
        <dbReference type="ARBA" id="ARBA00022801"/>
    </source>
</evidence>
<evidence type="ECO:0000313" key="7">
    <source>
        <dbReference type="Proteomes" id="UP000029224"/>
    </source>
</evidence>
<dbReference type="InterPro" id="IPR022948">
    <property type="entry name" value="COD_ChbG_bac"/>
</dbReference>
<dbReference type="PANTHER" id="PTHR31609:SF1">
    <property type="entry name" value="CARBOHYDRATE DEACETYLASE"/>
    <property type="match status" value="1"/>
</dbReference>
<dbReference type="NCBIfam" id="NF002559">
    <property type="entry name" value="PRK02134.1"/>
    <property type="match status" value="1"/>
</dbReference>
<accession>A0A090U632</accession>
<gene>
    <name evidence="6" type="ORF">JCM19240_6781</name>
</gene>
<keyword evidence="3" id="KW-0378">Hydrolase</keyword>
<keyword evidence="6" id="KW-0808">Transferase</keyword>
<organism evidence="6 7">
    <name type="scientific">Vibrio maritimus</name>
    <dbReference type="NCBI Taxonomy" id="990268"/>
    <lineage>
        <taxon>Bacteria</taxon>
        <taxon>Pseudomonadati</taxon>
        <taxon>Pseudomonadota</taxon>
        <taxon>Gammaproteobacteria</taxon>
        <taxon>Vibrionales</taxon>
        <taxon>Vibrionaceae</taxon>
        <taxon>Vibrio</taxon>
    </lineage>
</organism>
<evidence type="ECO:0000256" key="1">
    <source>
        <dbReference type="ARBA" id="ARBA00001946"/>
    </source>
</evidence>
<evidence type="ECO:0000256" key="5">
    <source>
        <dbReference type="ARBA" id="ARBA00023277"/>
    </source>
</evidence>
<dbReference type="InterPro" id="IPR011330">
    <property type="entry name" value="Glyco_hydro/deAcase_b/a-brl"/>
</dbReference>
<protein>
    <submittedName>
        <fullName evidence="6">Cellobiose phosphotransferase system YdjC-like protein</fullName>
    </submittedName>
</protein>
<dbReference type="Proteomes" id="UP000029224">
    <property type="component" value="Unassembled WGS sequence"/>
</dbReference>
<evidence type="ECO:0000256" key="2">
    <source>
        <dbReference type="ARBA" id="ARBA00022723"/>
    </source>
</evidence>
<comment type="cofactor">
    <cofactor evidence="1">
        <name>Mg(2+)</name>
        <dbReference type="ChEBI" id="CHEBI:18420"/>
    </cofactor>
</comment>
<reference evidence="6 7" key="1">
    <citation type="submission" date="2014-09" db="EMBL/GenBank/DDBJ databases">
        <title>Vibrio maritimus JCM 19240. (C210) whole genome shotgun sequence.</title>
        <authorList>
            <person name="Sawabe T."/>
            <person name="Meirelles P."/>
            <person name="Nakanishi M."/>
            <person name="Sayaka M."/>
            <person name="Hattori M."/>
            <person name="Ohkuma M."/>
        </authorList>
    </citation>
    <scope>NUCLEOTIDE SEQUENCE [LARGE SCALE GENOMIC DNA]</scope>
    <source>
        <strain evidence="6 7">JCM 19240</strain>
    </source>
</reference>
<dbReference type="InterPro" id="IPR006879">
    <property type="entry name" value="YdjC-like"/>
</dbReference>
<comment type="caution">
    <text evidence="6">The sequence shown here is derived from an EMBL/GenBank/DDBJ whole genome shotgun (WGS) entry which is preliminary data.</text>
</comment>
<dbReference type="EMBL" id="BBMT01000035">
    <property type="protein sequence ID" value="GAL38292.1"/>
    <property type="molecule type" value="Genomic_DNA"/>
</dbReference>